<dbReference type="Gene3D" id="2.40.30.170">
    <property type="match status" value="1"/>
</dbReference>
<feature type="domain" description="CusB-like beta-barrel" evidence="3">
    <location>
        <begin position="167"/>
        <end position="235"/>
    </location>
</feature>
<evidence type="ECO:0000313" key="5">
    <source>
        <dbReference type="Proteomes" id="UP000248863"/>
    </source>
</evidence>
<organism evidence="4 5">
    <name type="scientific">Rhodoplanes elegans</name>
    <dbReference type="NCBI Taxonomy" id="29408"/>
    <lineage>
        <taxon>Bacteria</taxon>
        <taxon>Pseudomonadati</taxon>
        <taxon>Pseudomonadota</taxon>
        <taxon>Alphaproteobacteria</taxon>
        <taxon>Hyphomicrobiales</taxon>
        <taxon>Nitrobacteraceae</taxon>
        <taxon>Rhodoplanes</taxon>
    </lineage>
</organism>
<evidence type="ECO:0000256" key="1">
    <source>
        <dbReference type="SAM" id="MobiDB-lite"/>
    </source>
</evidence>
<dbReference type="Pfam" id="PF25917">
    <property type="entry name" value="BSH_RND"/>
    <property type="match status" value="1"/>
</dbReference>
<feature type="region of interest" description="Disordered" evidence="1">
    <location>
        <begin position="1"/>
        <end position="23"/>
    </location>
</feature>
<dbReference type="PANTHER" id="PTHR30469:SF15">
    <property type="entry name" value="HLYD FAMILY OF SECRETION PROTEINS"/>
    <property type="match status" value="1"/>
</dbReference>
<gene>
    <name evidence="4" type="ORF">CH338_28710</name>
</gene>
<proteinExistence type="predicted"/>
<dbReference type="PANTHER" id="PTHR30469">
    <property type="entry name" value="MULTIDRUG RESISTANCE PROTEIN MDTA"/>
    <property type="match status" value="1"/>
</dbReference>
<dbReference type="InterPro" id="IPR058625">
    <property type="entry name" value="MdtA-like_BSH"/>
</dbReference>
<evidence type="ECO:0000259" key="2">
    <source>
        <dbReference type="Pfam" id="PF25917"/>
    </source>
</evidence>
<dbReference type="Pfam" id="PF25954">
    <property type="entry name" value="Beta-barrel_RND_2"/>
    <property type="match status" value="1"/>
</dbReference>
<dbReference type="AlphaFoldDB" id="A0A327JRW8"/>
<dbReference type="InterPro" id="IPR058792">
    <property type="entry name" value="Beta-barrel_RND_2"/>
</dbReference>
<reference evidence="4 5" key="1">
    <citation type="submission" date="2017-07" db="EMBL/GenBank/DDBJ databases">
        <title>Draft Genome Sequences of Select Purple Nonsulfur Bacteria.</title>
        <authorList>
            <person name="Lasarre B."/>
            <person name="Mckinlay J.B."/>
        </authorList>
    </citation>
    <scope>NUCLEOTIDE SEQUENCE [LARGE SCALE GENOMIC DNA]</scope>
    <source>
        <strain evidence="4 5">DSM 11907</strain>
    </source>
</reference>
<keyword evidence="5" id="KW-1185">Reference proteome</keyword>
<evidence type="ECO:0000259" key="3">
    <source>
        <dbReference type="Pfam" id="PF25954"/>
    </source>
</evidence>
<dbReference type="EMBL" id="NPEU01000699">
    <property type="protein sequence ID" value="RAI29240.1"/>
    <property type="molecule type" value="Genomic_DNA"/>
</dbReference>
<evidence type="ECO:0000313" key="4">
    <source>
        <dbReference type="EMBL" id="RAI29240.1"/>
    </source>
</evidence>
<protein>
    <submittedName>
        <fullName evidence="4">Uncharacterized protein</fullName>
    </submittedName>
</protein>
<accession>A0A327JRW8</accession>
<dbReference type="GO" id="GO:0015562">
    <property type="term" value="F:efflux transmembrane transporter activity"/>
    <property type="evidence" value="ECO:0007669"/>
    <property type="project" value="TreeGrafter"/>
</dbReference>
<sequence length="313" mass="32620">MTFQHDLHRRRPDLSRPSGPAGRGRVARAAVLCLVAGTLGAVVVPSARAAQEQAGMSVSVVRAKRACFADTVRVAGTVVAREESQVRPDIEGVRVSQILVENGDLVSSGQVLARLAKIEGMNAPAAAFVIQAPVAGVVGRTMTQVGAMVSTQGPPMFLIIAGGEVELQADIPSTRMGKIAVGQPAKIDVTGLGTVMGRVRAVSPEINPQTQAGQARITLGDDRRIKIGTFARATVEVGSSCGTSVPLSAVLFGPLGAVVQVVRDNRVETRPAQLGLLSGGDVEIRQGVADGDMVVRRAGTFLREGDRVRAVQE</sequence>
<feature type="domain" description="Multidrug resistance protein MdtA-like barrel-sandwich hybrid" evidence="2">
    <location>
        <begin position="84"/>
        <end position="153"/>
    </location>
</feature>
<dbReference type="Gene3D" id="2.40.420.20">
    <property type="match status" value="1"/>
</dbReference>
<dbReference type="Proteomes" id="UP000248863">
    <property type="component" value="Unassembled WGS sequence"/>
</dbReference>
<dbReference type="SUPFAM" id="SSF111369">
    <property type="entry name" value="HlyD-like secretion proteins"/>
    <property type="match status" value="1"/>
</dbReference>
<dbReference type="RefSeq" id="WP_111360487.1">
    <property type="nucleotide sequence ID" value="NZ_NPEU01000699.1"/>
</dbReference>
<dbReference type="OrthoDB" id="7422354at2"/>
<comment type="caution">
    <text evidence="4">The sequence shown here is derived from an EMBL/GenBank/DDBJ whole genome shotgun (WGS) entry which is preliminary data.</text>
</comment>
<dbReference type="Gene3D" id="2.40.50.100">
    <property type="match status" value="1"/>
</dbReference>
<name>A0A327JRW8_9BRAD</name>
<dbReference type="GO" id="GO:1990281">
    <property type="term" value="C:efflux pump complex"/>
    <property type="evidence" value="ECO:0007669"/>
    <property type="project" value="TreeGrafter"/>
</dbReference>